<dbReference type="GO" id="GO:0000976">
    <property type="term" value="F:transcription cis-regulatory region binding"/>
    <property type="evidence" value="ECO:0007669"/>
    <property type="project" value="TreeGrafter"/>
</dbReference>
<dbReference type="GO" id="GO:0005829">
    <property type="term" value="C:cytosol"/>
    <property type="evidence" value="ECO:0007669"/>
    <property type="project" value="TreeGrafter"/>
</dbReference>
<feature type="domain" description="Response regulatory" evidence="10">
    <location>
        <begin position="2"/>
        <end position="116"/>
    </location>
</feature>
<organism evidence="12">
    <name type="scientific">Serratia fonticola</name>
    <dbReference type="NCBI Taxonomy" id="47917"/>
    <lineage>
        <taxon>Bacteria</taxon>
        <taxon>Pseudomonadati</taxon>
        <taxon>Pseudomonadota</taxon>
        <taxon>Gammaproteobacteria</taxon>
        <taxon>Enterobacterales</taxon>
        <taxon>Yersiniaceae</taxon>
        <taxon>Serratia</taxon>
    </lineage>
</organism>
<dbReference type="AlphaFoldDB" id="A0A542BUB1"/>
<dbReference type="OrthoDB" id="9802426at2"/>
<evidence type="ECO:0000256" key="2">
    <source>
        <dbReference type="ARBA" id="ARBA00022490"/>
    </source>
</evidence>
<dbReference type="EMBL" id="VISQ01000001">
    <property type="protein sequence ID" value="TVZ70346.1"/>
    <property type="molecule type" value="Genomic_DNA"/>
</dbReference>
<evidence type="ECO:0000313" key="12">
    <source>
        <dbReference type="EMBL" id="TVZ70346.1"/>
    </source>
</evidence>
<evidence type="ECO:0000256" key="1">
    <source>
        <dbReference type="ARBA" id="ARBA00004496"/>
    </source>
</evidence>
<dbReference type="Pfam" id="PF00072">
    <property type="entry name" value="Response_reg"/>
    <property type="match status" value="1"/>
</dbReference>
<feature type="DNA-binding region" description="OmpR/PhoB-type" evidence="9">
    <location>
        <begin position="124"/>
        <end position="218"/>
    </location>
</feature>
<keyword evidence="7" id="KW-0804">Transcription</keyword>
<dbReference type="CDD" id="cd00383">
    <property type="entry name" value="trans_reg_C"/>
    <property type="match status" value="1"/>
</dbReference>
<dbReference type="GO" id="GO:0006355">
    <property type="term" value="P:regulation of DNA-templated transcription"/>
    <property type="evidence" value="ECO:0007669"/>
    <property type="project" value="InterPro"/>
</dbReference>
<evidence type="ECO:0000256" key="9">
    <source>
        <dbReference type="PROSITE-ProRule" id="PRU01091"/>
    </source>
</evidence>
<dbReference type="InterPro" id="IPR011006">
    <property type="entry name" value="CheY-like_superfamily"/>
</dbReference>
<dbReference type="SMART" id="SM00862">
    <property type="entry name" value="Trans_reg_C"/>
    <property type="match status" value="1"/>
</dbReference>
<evidence type="ECO:0000259" key="10">
    <source>
        <dbReference type="PROSITE" id="PS50110"/>
    </source>
</evidence>
<dbReference type="CDD" id="cd17624">
    <property type="entry name" value="REC_OmpR_PmrA-like"/>
    <property type="match status" value="1"/>
</dbReference>
<keyword evidence="5" id="KW-0805">Transcription regulation</keyword>
<evidence type="ECO:0000256" key="7">
    <source>
        <dbReference type="ARBA" id="ARBA00023163"/>
    </source>
</evidence>
<dbReference type="PROSITE" id="PS50110">
    <property type="entry name" value="RESPONSE_REGULATORY"/>
    <property type="match status" value="1"/>
</dbReference>
<reference evidence="12" key="1">
    <citation type="submission" date="2019-06" db="EMBL/GenBank/DDBJ databases">
        <authorList>
            <person name="Deangelis K."/>
            <person name="Huntemann M."/>
            <person name="Clum A."/>
            <person name="Pillay M."/>
            <person name="Palaniappan K."/>
            <person name="Varghese N."/>
            <person name="Mikhailova N."/>
            <person name="Stamatis D."/>
            <person name="Reddy T."/>
            <person name="Daum C."/>
            <person name="Shapiro N."/>
            <person name="Ivanova N."/>
            <person name="Kyrpides N."/>
            <person name="Woyke T."/>
        </authorList>
    </citation>
    <scope>NUCLEOTIDE SEQUENCE [LARGE SCALE GENOMIC DNA]</scope>
    <source>
        <strain evidence="12">128R</strain>
    </source>
</reference>
<keyword evidence="3 8" id="KW-0597">Phosphoprotein</keyword>
<evidence type="ECO:0000259" key="11">
    <source>
        <dbReference type="PROSITE" id="PS51755"/>
    </source>
</evidence>
<dbReference type="InterPro" id="IPR036388">
    <property type="entry name" value="WH-like_DNA-bd_sf"/>
</dbReference>
<evidence type="ECO:0000256" key="6">
    <source>
        <dbReference type="ARBA" id="ARBA00023125"/>
    </source>
</evidence>
<dbReference type="GO" id="GO:0000156">
    <property type="term" value="F:phosphorelay response regulator activity"/>
    <property type="evidence" value="ECO:0007669"/>
    <property type="project" value="TreeGrafter"/>
</dbReference>
<protein>
    <submittedName>
        <fullName evidence="12">Two-component system response regulator QseB</fullName>
    </submittedName>
</protein>
<feature type="domain" description="OmpR/PhoB-type" evidence="11">
    <location>
        <begin position="124"/>
        <end position="218"/>
    </location>
</feature>
<comment type="subcellular location">
    <subcellularLocation>
        <location evidence="1">Cytoplasm</location>
    </subcellularLocation>
</comment>
<dbReference type="PROSITE" id="PS51755">
    <property type="entry name" value="OMPR_PHOB"/>
    <property type="match status" value="1"/>
</dbReference>
<feature type="modified residue" description="4-aspartylphosphate" evidence="8">
    <location>
        <position position="51"/>
    </location>
</feature>
<dbReference type="GO" id="GO:0032993">
    <property type="term" value="C:protein-DNA complex"/>
    <property type="evidence" value="ECO:0007669"/>
    <property type="project" value="TreeGrafter"/>
</dbReference>
<proteinExistence type="predicted"/>
<dbReference type="InterPro" id="IPR001789">
    <property type="entry name" value="Sig_transdc_resp-reg_receiver"/>
</dbReference>
<keyword evidence="4" id="KW-0902">Two-component regulatory system</keyword>
<name>A0A542BUB1_SERFO</name>
<evidence type="ECO:0000256" key="3">
    <source>
        <dbReference type="ARBA" id="ARBA00022553"/>
    </source>
</evidence>
<dbReference type="SUPFAM" id="SSF52172">
    <property type="entry name" value="CheY-like"/>
    <property type="match status" value="1"/>
</dbReference>
<dbReference type="NCBIfam" id="NF007663">
    <property type="entry name" value="PRK10336.1"/>
    <property type="match status" value="1"/>
</dbReference>
<keyword evidence="6 9" id="KW-0238">DNA-binding</keyword>
<dbReference type="PANTHER" id="PTHR48111:SF35">
    <property type="entry name" value="TRANSCRIPTIONAL REGULATORY PROTEIN QSEB"/>
    <property type="match status" value="1"/>
</dbReference>
<dbReference type="InterPro" id="IPR001867">
    <property type="entry name" value="OmpR/PhoB-type_DNA-bd"/>
</dbReference>
<gene>
    <name evidence="12" type="ORF">FHU10_2913</name>
</gene>
<keyword evidence="2" id="KW-0963">Cytoplasm</keyword>
<dbReference type="Gene3D" id="3.40.50.2300">
    <property type="match status" value="1"/>
</dbReference>
<evidence type="ECO:0000256" key="5">
    <source>
        <dbReference type="ARBA" id="ARBA00023015"/>
    </source>
</evidence>
<dbReference type="FunFam" id="3.40.50.2300:FF:000002">
    <property type="entry name" value="DNA-binding response regulator PhoP"/>
    <property type="match status" value="1"/>
</dbReference>
<dbReference type="PANTHER" id="PTHR48111">
    <property type="entry name" value="REGULATOR OF RPOS"/>
    <property type="match status" value="1"/>
</dbReference>
<evidence type="ECO:0000256" key="4">
    <source>
        <dbReference type="ARBA" id="ARBA00023012"/>
    </source>
</evidence>
<evidence type="ECO:0000256" key="8">
    <source>
        <dbReference type="PROSITE-ProRule" id="PRU00169"/>
    </source>
</evidence>
<dbReference type="InterPro" id="IPR039420">
    <property type="entry name" value="WalR-like"/>
</dbReference>
<dbReference type="Pfam" id="PF00486">
    <property type="entry name" value="Trans_reg_C"/>
    <property type="match status" value="1"/>
</dbReference>
<dbReference type="Gene3D" id="6.10.250.690">
    <property type="match status" value="1"/>
</dbReference>
<comment type="caution">
    <text evidence="12">The sequence shown here is derived from an EMBL/GenBank/DDBJ whole genome shotgun (WGS) entry which is preliminary data.</text>
</comment>
<dbReference type="SMART" id="SM00448">
    <property type="entry name" value="REC"/>
    <property type="match status" value="1"/>
</dbReference>
<reference evidence="12" key="2">
    <citation type="submission" date="2019-08" db="EMBL/GenBank/DDBJ databases">
        <title>Investigation of anaerobic lignin degradation for improved lignocellulosic biofuels.</title>
        <authorList>
            <person name="Deangelis K.PhD."/>
        </authorList>
    </citation>
    <scope>NUCLEOTIDE SEQUENCE [LARGE SCALE GENOMIC DNA]</scope>
    <source>
        <strain evidence="12">128R</strain>
    </source>
</reference>
<accession>A0A542BUB1</accession>
<sequence>MRILLIEDDKLIGDGIKAGLTKLGFNLDWFTDGVIGKNALESAPYDAVILDLSLPGLDGLDLLRQWRQAGQDVPVLILTARDALEQRVSGLQSGADDYLCKPFALTEVAARLQALIRRRYGQLTPQLVHGNVVFDAASRSVSCNGEPVTLTPRELAVLELFLHSKGRVLARSVLQEKLYTWDDEVSSNTVEVHIHHLRRKLGSGFIRTVHGVGYTLGDEP</sequence>
<dbReference type="Gene3D" id="1.10.10.10">
    <property type="entry name" value="Winged helix-like DNA-binding domain superfamily/Winged helix DNA-binding domain"/>
    <property type="match status" value="1"/>
</dbReference>